<keyword evidence="3" id="KW-1185">Reference proteome</keyword>
<accession>J3L5D7</accession>
<name>J3L5D7_ORYBR</name>
<evidence type="ECO:0000313" key="2">
    <source>
        <dbReference type="EnsemblPlants" id="OB01G44430.1"/>
    </source>
</evidence>
<dbReference type="AlphaFoldDB" id="J3L5D7"/>
<reference evidence="2" key="1">
    <citation type="journal article" date="2013" name="Nat. Commun.">
        <title>Whole-genome sequencing of Oryza brachyantha reveals mechanisms underlying Oryza genome evolution.</title>
        <authorList>
            <person name="Chen J."/>
            <person name="Huang Q."/>
            <person name="Gao D."/>
            <person name="Wang J."/>
            <person name="Lang Y."/>
            <person name="Liu T."/>
            <person name="Li B."/>
            <person name="Bai Z."/>
            <person name="Luis Goicoechea J."/>
            <person name="Liang C."/>
            <person name="Chen C."/>
            <person name="Zhang W."/>
            <person name="Sun S."/>
            <person name="Liao Y."/>
            <person name="Zhang X."/>
            <person name="Yang L."/>
            <person name="Song C."/>
            <person name="Wang M."/>
            <person name="Shi J."/>
            <person name="Liu G."/>
            <person name="Liu J."/>
            <person name="Zhou H."/>
            <person name="Zhou W."/>
            <person name="Yu Q."/>
            <person name="An N."/>
            <person name="Chen Y."/>
            <person name="Cai Q."/>
            <person name="Wang B."/>
            <person name="Liu B."/>
            <person name="Min J."/>
            <person name="Huang Y."/>
            <person name="Wu H."/>
            <person name="Li Z."/>
            <person name="Zhang Y."/>
            <person name="Yin Y."/>
            <person name="Song W."/>
            <person name="Jiang J."/>
            <person name="Jackson S.A."/>
            <person name="Wing R.A."/>
            <person name="Wang J."/>
            <person name="Chen M."/>
        </authorList>
    </citation>
    <scope>NUCLEOTIDE SEQUENCE [LARGE SCALE GENOMIC DNA]</scope>
    <source>
        <strain evidence="2">cv. IRGC 101232</strain>
    </source>
</reference>
<evidence type="ECO:0008006" key="4">
    <source>
        <dbReference type="Google" id="ProtNLM"/>
    </source>
</evidence>
<keyword evidence="1" id="KW-0732">Signal</keyword>
<evidence type="ECO:0000256" key="1">
    <source>
        <dbReference type="SAM" id="SignalP"/>
    </source>
</evidence>
<proteinExistence type="predicted"/>
<dbReference type="EnsemblPlants" id="OB01G44430.1">
    <property type="protein sequence ID" value="OB01G44430.1"/>
    <property type="gene ID" value="OB01G44430"/>
</dbReference>
<dbReference type="Gramene" id="OB01G44430.1">
    <property type="protein sequence ID" value="OB01G44430.1"/>
    <property type="gene ID" value="OB01G44430"/>
</dbReference>
<protein>
    <recommendedName>
        <fullName evidence="4">Secreted protein</fullName>
    </recommendedName>
</protein>
<feature type="chain" id="PRO_5012542442" description="Secreted protein" evidence="1">
    <location>
        <begin position="16"/>
        <end position="83"/>
    </location>
</feature>
<reference evidence="2" key="2">
    <citation type="submission" date="2013-04" db="UniProtKB">
        <authorList>
            <consortium name="EnsemblPlants"/>
        </authorList>
    </citation>
    <scope>IDENTIFICATION</scope>
</reference>
<feature type="signal peptide" evidence="1">
    <location>
        <begin position="1"/>
        <end position="15"/>
    </location>
</feature>
<dbReference type="HOGENOM" id="CLU_2546222_0_0_1"/>
<dbReference type="Proteomes" id="UP000006038">
    <property type="component" value="Chromosome 1"/>
</dbReference>
<organism evidence="2">
    <name type="scientific">Oryza brachyantha</name>
    <name type="common">malo sina</name>
    <dbReference type="NCBI Taxonomy" id="4533"/>
    <lineage>
        <taxon>Eukaryota</taxon>
        <taxon>Viridiplantae</taxon>
        <taxon>Streptophyta</taxon>
        <taxon>Embryophyta</taxon>
        <taxon>Tracheophyta</taxon>
        <taxon>Spermatophyta</taxon>
        <taxon>Magnoliopsida</taxon>
        <taxon>Liliopsida</taxon>
        <taxon>Poales</taxon>
        <taxon>Poaceae</taxon>
        <taxon>BOP clade</taxon>
        <taxon>Oryzoideae</taxon>
        <taxon>Oryzeae</taxon>
        <taxon>Oryzinae</taxon>
        <taxon>Oryza</taxon>
    </lineage>
</organism>
<sequence>MPRIWFGSGFGFALCAFVRSPQVETGEKVNQGIPAGRDTTSAALPELINQLRPCRLAEAQHGMGAMMNSGTKHQTQVNELWAM</sequence>
<evidence type="ECO:0000313" key="3">
    <source>
        <dbReference type="Proteomes" id="UP000006038"/>
    </source>
</evidence>